<comment type="subcellular location">
    <subcellularLocation>
        <location evidence="1">Cell membrane</location>
        <topology evidence="1">Multi-pass membrane protein</topology>
    </subcellularLocation>
</comment>
<keyword evidence="4 7" id="KW-0812">Transmembrane</keyword>
<feature type="domain" description="Major facilitator superfamily (MFS) profile" evidence="8">
    <location>
        <begin position="10"/>
        <end position="403"/>
    </location>
</feature>
<dbReference type="PANTHER" id="PTHR23513">
    <property type="entry name" value="INTEGRAL MEMBRANE EFFLUX PROTEIN-RELATED"/>
    <property type="match status" value="1"/>
</dbReference>
<dbReference type="PROSITE" id="PS50850">
    <property type="entry name" value="MFS"/>
    <property type="match status" value="1"/>
</dbReference>
<dbReference type="InterPro" id="IPR036259">
    <property type="entry name" value="MFS_trans_sf"/>
</dbReference>
<organism evidence="9 10">
    <name type="scientific">Microbacterium candidum</name>
    <dbReference type="NCBI Taxonomy" id="3041922"/>
    <lineage>
        <taxon>Bacteria</taxon>
        <taxon>Bacillati</taxon>
        <taxon>Actinomycetota</taxon>
        <taxon>Actinomycetes</taxon>
        <taxon>Micrococcales</taxon>
        <taxon>Microbacteriaceae</taxon>
        <taxon>Microbacterium</taxon>
    </lineage>
</organism>
<gene>
    <name evidence="9" type="ORF">QSV35_02765</name>
</gene>
<keyword evidence="2" id="KW-0813">Transport</keyword>
<reference evidence="9 10" key="1">
    <citation type="submission" date="2023-06" db="EMBL/GenBank/DDBJ databases">
        <title>Microbacterium sp. nov., isolated from a waste landfill.</title>
        <authorList>
            <person name="Wen W."/>
        </authorList>
    </citation>
    <scope>NUCLEOTIDE SEQUENCE [LARGE SCALE GENOMIC DNA]</scope>
    <source>
        <strain evidence="9 10">ASV49</strain>
    </source>
</reference>
<evidence type="ECO:0000256" key="4">
    <source>
        <dbReference type="ARBA" id="ARBA00022692"/>
    </source>
</evidence>
<evidence type="ECO:0000256" key="5">
    <source>
        <dbReference type="ARBA" id="ARBA00022989"/>
    </source>
</evidence>
<evidence type="ECO:0000313" key="9">
    <source>
        <dbReference type="EMBL" id="MDL9978242.1"/>
    </source>
</evidence>
<evidence type="ECO:0000256" key="2">
    <source>
        <dbReference type="ARBA" id="ARBA00022448"/>
    </source>
</evidence>
<sequence>MTRTDTLGGAFARYWVAVAISAFGSAVTAVAMPVLVVQVLHATPVQVGIVNATQILPYAVIGLFAGVVVDRTARRPLAIWASVGRAIVLGLIPVLWALGMLEIWTLAALLFLFGSFSVFGFAATQSLLPSLVSKGQLLRANGRLDQTDAAAQTAGPALGGALVGLLGAPLAILVDAASYLTDAVLLLFVRVAEPPRERTRRRVWADIREGLHWVYGHRTLRALAVSAQVWFFANSLVLTAFAIFALRTLDLSPAVYGLLFAASGVAAFVGATFAPRAGHRYGEGPVIVVAMALYPVAWMAVALAPHGGGPASIAVIAAALVVHGFAGGLSNANEMGYRQAVTPDEQLGRTNATMRSANRTVAAVGAVAGGALIALLGPTVALWCGVAVYTAALAIALFSPMRTARVDRPAEAV</sequence>
<dbReference type="EMBL" id="JASXSZ010000001">
    <property type="protein sequence ID" value="MDL9978242.1"/>
    <property type="molecule type" value="Genomic_DNA"/>
</dbReference>
<dbReference type="Gene3D" id="1.20.1250.20">
    <property type="entry name" value="MFS general substrate transporter like domains"/>
    <property type="match status" value="1"/>
</dbReference>
<evidence type="ECO:0000256" key="1">
    <source>
        <dbReference type="ARBA" id="ARBA00004651"/>
    </source>
</evidence>
<dbReference type="PANTHER" id="PTHR23513:SF6">
    <property type="entry name" value="MAJOR FACILITATOR SUPERFAMILY ASSOCIATED DOMAIN-CONTAINING PROTEIN"/>
    <property type="match status" value="1"/>
</dbReference>
<protein>
    <submittedName>
        <fullName evidence="9">MFS transporter</fullName>
    </submittedName>
</protein>
<evidence type="ECO:0000259" key="8">
    <source>
        <dbReference type="PROSITE" id="PS50850"/>
    </source>
</evidence>
<dbReference type="CDD" id="cd06173">
    <property type="entry name" value="MFS_MefA_like"/>
    <property type="match status" value="1"/>
</dbReference>
<proteinExistence type="predicted"/>
<dbReference type="RefSeq" id="WP_286286472.1">
    <property type="nucleotide sequence ID" value="NZ_JASXSZ010000001.1"/>
</dbReference>
<feature type="transmembrane region" description="Helical" evidence="7">
    <location>
        <begin position="48"/>
        <end position="70"/>
    </location>
</feature>
<feature type="transmembrane region" description="Helical" evidence="7">
    <location>
        <begin position="77"/>
        <end position="98"/>
    </location>
</feature>
<evidence type="ECO:0000313" key="10">
    <source>
        <dbReference type="Proteomes" id="UP001235064"/>
    </source>
</evidence>
<keyword evidence="3" id="KW-1003">Cell membrane</keyword>
<dbReference type="InterPro" id="IPR010290">
    <property type="entry name" value="TM_effector"/>
</dbReference>
<feature type="transmembrane region" description="Helical" evidence="7">
    <location>
        <begin position="380"/>
        <end position="398"/>
    </location>
</feature>
<feature type="transmembrane region" description="Helical" evidence="7">
    <location>
        <begin position="286"/>
        <end position="305"/>
    </location>
</feature>
<feature type="transmembrane region" description="Helical" evidence="7">
    <location>
        <begin position="311"/>
        <end position="329"/>
    </location>
</feature>
<feature type="transmembrane region" description="Helical" evidence="7">
    <location>
        <begin position="255"/>
        <end position="274"/>
    </location>
</feature>
<feature type="transmembrane region" description="Helical" evidence="7">
    <location>
        <begin position="12"/>
        <end position="36"/>
    </location>
</feature>
<evidence type="ECO:0000256" key="6">
    <source>
        <dbReference type="ARBA" id="ARBA00023136"/>
    </source>
</evidence>
<keyword evidence="5 7" id="KW-1133">Transmembrane helix</keyword>
<evidence type="ECO:0000256" key="7">
    <source>
        <dbReference type="SAM" id="Phobius"/>
    </source>
</evidence>
<feature type="transmembrane region" description="Helical" evidence="7">
    <location>
        <begin position="229"/>
        <end position="249"/>
    </location>
</feature>
<accession>A0ABT7MUW5</accession>
<feature type="transmembrane region" description="Helical" evidence="7">
    <location>
        <begin position="176"/>
        <end position="192"/>
    </location>
</feature>
<dbReference type="InterPro" id="IPR020846">
    <property type="entry name" value="MFS_dom"/>
</dbReference>
<feature type="transmembrane region" description="Helical" evidence="7">
    <location>
        <begin position="104"/>
        <end position="128"/>
    </location>
</feature>
<dbReference type="Proteomes" id="UP001235064">
    <property type="component" value="Unassembled WGS sequence"/>
</dbReference>
<dbReference type="Pfam" id="PF05977">
    <property type="entry name" value="MFS_3"/>
    <property type="match status" value="1"/>
</dbReference>
<comment type="caution">
    <text evidence="9">The sequence shown here is derived from an EMBL/GenBank/DDBJ whole genome shotgun (WGS) entry which is preliminary data.</text>
</comment>
<evidence type="ECO:0000256" key="3">
    <source>
        <dbReference type="ARBA" id="ARBA00022475"/>
    </source>
</evidence>
<keyword evidence="10" id="KW-1185">Reference proteome</keyword>
<dbReference type="SUPFAM" id="SSF103473">
    <property type="entry name" value="MFS general substrate transporter"/>
    <property type="match status" value="1"/>
</dbReference>
<feature type="transmembrane region" description="Helical" evidence="7">
    <location>
        <begin position="356"/>
        <end position="374"/>
    </location>
</feature>
<name>A0ABT7MUW5_9MICO</name>
<keyword evidence="6 7" id="KW-0472">Membrane</keyword>